<evidence type="ECO:0000313" key="2">
    <source>
        <dbReference type="Proteomes" id="UP000473574"/>
    </source>
</evidence>
<dbReference type="EMBL" id="QZCE01000002">
    <property type="protein sequence ID" value="NEZ67842.1"/>
    <property type="molecule type" value="Genomic_DNA"/>
</dbReference>
<dbReference type="Proteomes" id="UP000473574">
    <property type="component" value="Unassembled WGS sequence"/>
</dbReference>
<proteinExistence type="predicted"/>
<sequence>MNEVEKILRLVQLFDEWLESASEDAIRQNCREQGNVFFLFLESRGIERRWTASLIRKATGYNAAHLWKAVDASVIKEALNSYYLSMQAVSLEEVEQGPSVPIGDIQRIVKGFWS</sequence>
<dbReference type="RefSeq" id="WP_163671122.1">
    <property type="nucleotide sequence ID" value="NZ_QZCE01000002.1"/>
</dbReference>
<gene>
    <name evidence="1" type="ORF">D0962_34665</name>
</gene>
<organism evidence="1 2">
    <name type="scientific">Adonisia turfae CCMR0082</name>
    <dbReference type="NCBI Taxonomy" id="2304604"/>
    <lineage>
        <taxon>Bacteria</taxon>
        <taxon>Bacillati</taxon>
        <taxon>Cyanobacteriota</taxon>
        <taxon>Adonisia</taxon>
        <taxon>Adonisia turfae</taxon>
    </lineage>
</organism>
<name>A0A6M0SK13_9CYAN</name>
<reference evidence="1 2" key="1">
    <citation type="journal article" date="2020" name="Microb. Ecol.">
        <title>Ecogenomics of the Marine Benthic Filamentous Cyanobacterium Adonisia.</title>
        <authorList>
            <person name="Walter J.M."/>
            <person name="Coutinho F.H."/>
            <person name="Leomil L."/>
            <person name="Hargreaves P.I."/>
            <person name="Campeao M.E."/>
            <person name="Vieira V.V."/>
            <person name="Silva B.S."/>
            <person name="Fistarol G.O."/>
            <person name="Salomon P.S."/>
            <person name="Sawabe T."/>
            <person name="Mino S."/>
            <person name="Hosokawa M."/>
            <person name="Miyashita H."/>
            <person name="Maruyama F."/>
            <person name="van Verk M.C."/>
            <person name="Dutilh B.E."/>
            <person name="Thompson C.C."/>
            <person name="Thompson F.L."/>
        </authorList>
    </citation>
    <scope>NUCLEOTIDE SEQUENCE [LARGE SCALE GENOMIC DNA]</scope>
    <source>
        <strain evidence="1 2">CCMR0082</strain>
    </source>
</reference>
<evidence type="ECO:0000313" key="1">
    <source>
        <dbReference type="EMBL" id="NEZ67842.1"/>
    </source>
</evidence>
<accession>A0A6M0SK13</accession>
<protein>
    <submittedName>
        <fullName evidence="1">Uncharacterized protein</fullName>
    </submittedName>
</protein>
<comment type="caution">
    <text evidence="1">The sequence shown here is derived from an EMBL/GenBank/DDBJ whole genome shotgun (WGS) entry which is preliminary data.</text>
</comment>
<dbReference type="AlphaFoldDB" id="A0A6M0SK13"/>